<feature type="domain" description="Glycoside hydrolase family 38 central" evidence="12">
    <location>
        <begin position="95"/>
        <end position="185"/>
    </location>
</feature>
<dbReference type="Proteomes" id="UP000291343">
    <property type="component" value="Unassembled WGS sequence"/>
</dbReference>
<dbReference type="EC" id="3.2.1.114" evidence="9"/>
<evidence type="ECO:0000256" key="7">
    <source>
        <dbReference type="ARBA" id="ARBA00023295"/>
    </source>
</evidence>
<comment type="subunit">
    <text evidence="3">Homodimer; disulfide-linked.</text>
</comment>
<dbReference type="GO" id="GO:0004572">
    <property type="term" value="F:mannosyl-oligosaccharide 1,3-1,6-alpha-mannosidase activity"/>
    <property type="evidence" value="ECO:0007669"/>
    <property type="project" value="UniProtKB-EC"/>
</dbReference>
<keyword evidence="5" id="KW-0378">Hydrolase</keyword>
<dbReference type="Pfam" id="PF09261">
    <property type="entry name" value="Alpha-mann_mid"/>
    <property type="match status" value="1"/>
</dbReference>
<name>A0A482XFJ7_LAOST</name>
<dbReference type="InterPro" id="IPR015341">
    <property type="entry name" value="Glyco_hydro_38_cen"/>
</dbReference>
<dbReference type="GO" id="GO:0006013">
    <property type="term" value="P:mannose metabolic process"/>
    <property type="evidence" value="ECO:0007669"/>
    <property type="project" value="InterPro"/>
</dbReference>
<dbReference type="PANTHER" id="PTHR11607:SF3">
    <property type="entry name" value="LYSOSOMAL ALPHA-MANNOSIDASE"/>
    <property type="match status" value="1"/>
</dbReference>
<evidence type="ECO:0000313" key="14">
    <source>
        <dbReference type="Proteomes" id="UP000291343"/>
    </source>
</evidence>
<evidence type="ECO:0000313" key="13">
    <source>
        <dbReference type="EMBL" id="RZF44048.1"/>
    </source>
</evidence>
<dbReference type="InParanoid" id="A0A482XFJ7"/>
<reference evidence="13 14" key="1">
    <citation type="journal article" date="2017" name="Gigascience">
        <title>Genome sequence of the small brown planthopper, Laodelphax striatellus.</title>
        <authorList>
            <person name="Zhu J."/>
            <person name="Jiang F."/>
            <person name="Wang X."/>
            <person name="Yang P."/>
            <person name="Bao Y."/>
            <person name="Zhao W."/>
            <person name="Wang W."/>
            <person name="Lu H."/>
            <person name="Wang Q."/>
            <person name="Cui N."/>
            <person name="Li J."/>
            <person name="Chen X."/>
            <person name="Luo L."/>
            <person name="Yu J."/>
            <person name="Kang L."/>
            <person name="Cui F."/>
        </authorList>
    </citation>
    <scope>NUCLEOTIDE SEQUENCE [LARGE SCALE GENOMIC DNA]</scope>
    <source>
        <strain evidence="13">Lst14</strain>
    </source>
</reference>
<dbReference type="InterPro" id="IPR027291">
    <property type="entry name" value="Glyco_hydro_38_N_sf"/>
</dbReference>
<dbReference type="InterPro" id="IPR011330">
    <property type="entry name" value="Glyco_hydro/deAcase_b/a-brl"/>
</dbReference>
<dbReference type="GO" id="GO:0006491">
    <property type="term" value="P:N-glycan processing"/>
    <property type="evidence" value="ECO:0007669"/>
    <property type="project" value="TreeGrafter"/>
</dbReference>
<dbReference type="Pfam" id="PF01074">
    <property type="entry name" value="Glyco_hydro_38N"/>
    <property type="match status" value="1"/>
</dbReference>
<keyword evidence="4" id="KW-0479">Metal-binding</keyword>
<dbReference type="AlphaFoldDB" id="A0A482XFJ7"/>
<comment type="cofactor">
    <cofactor evidence="1">
        <name>Zn(2+)</name>
        <dbReference type="ChEBI" id="CHEBI:29105"/>
    </cofactor>
</comment>
<sequence>MLLDQYRKKAQLYQTNVLLVPLGDDFRYDHSTEWDAQMNNYQKLFDYMNNNPSLNVKAQFGTLRDYFDALKTKMPYNKFPTLSGDFFTYADRDDHYWSGYYTSRPFYKRLDRVLISYLRSAEILLTLSWTEGLAHGVHADWLASSDSILLRQLSEVRSSLSLFQHHDGITGTAKDHVVTDYAKKCVLTFIILCGNLGLQYCAERV</sequence>
<dbReference type="FunFam" id="1.20.1270.50:FF:000001">
    <property type="entry name" value="Alpha-mannosidase"/>
    <property type="match status" value="1"/>
</dbReference>
<evidence type="ECO:0000256" key="5">
    <source>
        <dbReference type="ARBA" id="ARBA00022801"/>
    </source>
</evidence>
<evidence type="ECO:0000256" key="2">
    <source>
        <dbReference type="ARBA" id="ARBA00009792"/>
    </source>
</evidence>
<dbReference type="InterPro" id="IPR037094">
    <property type="entry name" value="Glyco_hydro_38_cen_sf"/>
</dbReference>
<organism evidence="13 14">
    <name type="scientific">Laodelphax striatellus</name>
    <name type="common">Small brown planthopper</name>
    <name type="synonym">Delphax striatella</name>
    <dbReference type="NCBI Taxonomy" id="195883"/>
    <lineage>
        <taxon>Eukaryota</taxon>
        <taxon>Metazoa</taxon>
        <taxon>Ecdysozoa</taxon>
        <taxon>Arthropoda</taxon>
        <taxon>Hexapoda</taxon>
        <taxon>Insecta</taxon>
        <taxon>Pterygota</taxon>
        <taxon>Neoptera</taxon>
        <taxon>Paraneoptera</taxon>
        <taxon>Hemiptera</taxon>
        <taxon>Auchenorrhyncha</taxon>
        <taxon>Fulgoroidea</taxon>
        <taxon>Delphacidae</taxon>
        <taxon>Criomorphinae</taxon>
        <taxon>Laodelphax</taxon>
    </lineage>
</organism>
<dbReference type="InterPro" id="IPR000602">
    <property type="entry name" value="Glyco_hydro_38_N"/>
</dbReference>
<dbReference type="SMR" id="A0A482XFJ7"/>
<dbReference type="GO" id="GO:0046872">
    <property type="term" value="F:metal ion binding"/>
    <property type="evidence" value="ECO:0007669"/>
    <property type="project" value="UniProtKB-KW"/>
</dbReference>
<dbReference type="STRING" id="195883.A0A482XFJ7"/>
<dbReference type="SMART" id="SM00872">
    <property type="entry name" value="Alpha-mann_mid"/>
    <property type="match status" value="1"/>
</dbReference>
<evidence type="ECO:0000256" key="6">
    <source>
        <dbReference type="ARBA" id="ARBA00022833"/>
    </source>
</evidence>
<evidence type="ECO:0000256" key="3">
    <source>
        <dbReference type="ARBA" id="ARBA00011748"/>
    </source>
</evidence>
<evidence type="ECO:0000259" key="12">
    <source>
        <dbReference type="SMART" id="SM00872"/>
    </source>
</evidence>
<evidence type="ECO:0000256" key="11">
    <source>
        <dbReference type="ARBA" id="ARBA00093232"/>
    </source>
</evidence>
<accession>A0A482XFJ7</accession>
<evidence type="ECO:0000256" key="8">
    <source>
        <dbReference type="ARBA" id="ARBA00059516"/>
    </source>
</evidence>
<comment type="caution">
    <text evidence="13">The sequence shown here is derived from an EMBL/GenBank/DDBJ whole genome shotgun (WGS) entry which is preliminary data.</text>
</comment>
<dbReference type="Gene3D" id="3.20.110.10">
    <property type="entry name" value="Glycoside hydrolase 38, N terminal domain"/>
    <property type="match status" value="1"/>
</dbReference>
<dbReference type="InterPro" id="IPR050843">
    <property type="entry name" value="Glycosyl_Hydrlase_38"/>
</dbReference>
<dbReference type="InterPro" id="IPR028995">
    <property type="entry name" value="Glyco_hydro_57/38_cen_sf"/>
</dbReference>
<evidence type="ECO:0000256" key="4">
    <source>
        <dbReference type="ARBA" id="ARBA00022723"/>
    </source>
</evidence>
<protein>
    <recommendedName>
        <fullName evidence="9">mannosyl-oligosaccharide 1,3-1,6-alpha-mannosidase</fullName>
        <ecNumber evidence="9">3.2.1.114</ecNumber>
    </recommendedName>
    <alternativeName>
        <fullName evidence="10">Mannosyl-oligosaccharide 1,3-1,6-alpha-mannosidase</fullName>
    </alternativeName>
</protein>
<dbReference type="OrthoDB" id="10261055at2759"/>
<dbReference type="SUPFAM" id="SSF88688">
    <property type="entry name" value="Families 57/38 glycoside transferase middle domain"/>
    <property type="match status" value="1"/>
</dbReference>
<dbReference type="GO" id="GO:0000139">
    <property type="term" value="C:Golgi membrane"/>
    <property type="evidence" value="ECO:0007669"/>
    <property type="project" value="TreeGrafter"/>
</dbReference>
<keyword evidence="7" id="KW-0326">Glycosidase</keyword>
<comment type="catalytic activity">
    <reaction evidence="11">
        <text>N(4)-{beta-D-GlcNAc-(1-&gt;2)-alpha-D-Man-(1-&gt;3)-[alpha-D-Man-(1-&gt;3)-[alpha-D-Man-(1-&gt;6)]-alpha-D-Man-(1-&gt;6)]-beta-D-Man-(1-&gt;4)-beta-D-GlcNAc-(1-&gt;4)-beta-D-GlcNAc}-L-asparaginyl-[protein] + 2 H2O = 2 alpha-D-mannopyranose + an N(4)-{beta-D-GlcNAc-(1-&gt;2)-alpha-D-Man-(1-&gt;3)-[alpha-D-Man-(1-&gt;6)]-beta-D-Man-(1-&gt;4)-beta-D-GlcNAc-(1-&gt;4)-beta-D-GlcNAc}-L-asparaginyl-[protein]</text>
        <dbReference type="Rhea" id="RHEA:56052"/>
        <dbReference type="Rhea" id="RHEA-COMP:14368"/>
        <dbReference type="Rhea" id="RHEA-COMP:14369"/>
        <dbReference type="ChEBI" id="CHEBI:15377"/>
        <dbReference type="ChEBI" id="CHEBI:28729"/>
        <dbReference type="ChEBI" id="CHEBI:60615"/>
        <dbReference type="ChEBI" id="CHEBI:60625"/>
        <dbReference type="EC" id="3.2.1.114"/>
    </reaction>
</comment>
<evidence type="ECO:0000256" key="1">
    <source>
        <dbReference type="ARBA" id="ARBA00001947"/>
    </source>
</evidence>
<dbReference type="EMBL" id="QKKF02011619">
    <property type="protein sequence ID" value="RZF44048.1"/>
    <property type="molecule type" value="Genomic_DNA"/>
</dbReference>
<proteinExistence type="inferred from homology"/>
<evidence type="ECO:0000256" key="9">
    <source>
        <dbReference type="ARBA" id="ARBA00066412"/>
    </source>
</evidence>
<comment type="similarity">
    <text evidence="2">Belongs to the glycosyl hydrolase 38 family.</text>
</comment>
<keyword evidence="14" id="KW-1185">Reference proteome</keyword>
<keyword evidence="6" id="KW-0862">Zinc</keyword>
<gene>
    <name evidence="13" type="ORF">LSTR_LSTR016911</name>
</gene>
<dbReference type="SUPFAM" id="SSF88713">
    <property type="entry name" value="Glycoside hydrolase/deacetylase"/>
    <property type="match status" value="1"/>
</dbReference>
<evidence type="ECO:0000256" key="10">
    <source>
        <dbReference type="ARBA" id="ARBA00083602"/>
    </source>
</evidence>
<dbReference type="Gene3D" id="1.20.1270.50">
    <property type="entry name" value="Glycoside hydrolase family 38, central domain"/>
    <property type="match status" value="1"/>
</dbReference>
<comment type="function">
    <text evidence="8">Catalyzes the first committed step in the biosynthesis of complex N-glycans. It controls conversion of high mannose to complex N-glycans; the final hydrolytic step in the N-glycan maturation pathway.</text>
</comment>
<dbReference type="PANTHER" id="PTHR11607">
    <property type="entry name" value="ALPHA-MANNOSIDASE"/>
    <property type="match status" value="1"/>
</dbReference>